<dbReference type="Proteomes" id="UP000825799">
    <property type="component" value="Chromosome"/>
</dbReference>
<dbReference type="EMBL" id="CP080590">
    <property type="protein sequence ID" value="QYO76604.1"/>
    <property type="molecule type" value="Genomic_DNA"/>
</dbReference>
<dbReference type="RefSeq" id="WP_220305073.1">
    <property type="nucleotide sequence ID" value="NZ_CP080590.1"/>
</dbReference>
<dbReference type="InterPro" id="IPR003779">
    <property type="entry name" value="CMD-like"/>
</dbReference>
<feature type="chain" id="PRO_5047427983" evidence="1">
    <location>
        <begin position="27"/>
        <end position="179"/>
    </location>
</feature>
<sequence length="179" mass="19264">MTSYSHLINALVAVFAISAMPMLAMADDADTTYQNISETYGAVPTFFWQFQREEVADAWEAFSAHQMNPDLALEGGMRELMGVAVAAQGSCQSCLYFHTAAALANGASEADILAALRVGEATGRLDAIIAKVDATPRDFRRAKDLVLWGDMTTVAVRSPSAEFCRRLLAAGDLAGFCEE</sequence>
<dbReference type="SUPFAM" id="SSF69118">
    <property type="entry name" value="AhpD-like"/>
    <property type="match status" value="1"/>
</dbReference>
<dbReference type="InterPro" id="IPR004675">
    <property type="entry name" value="AhpD_core"/>
</dbReference>
<protein>
    <submittedName>
        <fullName evidence="3">Carboxymuconolactone decarboxylase family protein</fullName>
    </submittedName>
</protein>
<evidence type="ECO:0000259" key="2">
    <source>
        <dbReference type="Pfam" id="PF02627"/>
    </source>
</evidence>
<feature type="domain" description="Carboxymuconolactone decarboxylase-like" evidence="2">
    <location>
        <begin position="54"/>
        <end position="131"/>
    </location>
</feature>
<dbReference type="Gene3D" id="1.20.1290.10">
    <property type="entry name" value="AhpD-like"/>
    <property type="match status" value="1"/>
</dbReference>
<gene>
    <name evidence="3" type="ORF">K1X15_18795</name>
</gene>
<proteinExistence type="predicted"/>
<evidence type="ECO:0000256" key="1">
    <source>
        <dbReference type="SAM" id="SignalP"/>
    </source>
</evidence>
<dbReference type="NCBIfam" id="TIGR00778">
    <property type="entry name" value="ahpD_dom"/>
    <property type="match status" value="1"/>
</dbReference>
<reference evidence="3 4" key="1">
    <citation type="submission" date="2021-08" db="EMBL/GenBank/DDBJ databases">
        <title>Devosia salina sp. nov., isolated from the South China Sea sediment.</title>
        <authorList>
            <person name="Zhou Z."/>
        </authorList>
    </citation>
    <scope>NUCLEOTIDE SEQUENCE [LARGE SCALE GENOMIC DNA]</scope>
    <source>
        <strain evidence="3 4">SCS-3</strain>
    </source>
</reference>
<organism evidence="3 4">
    <name type="scientific">Devosia salina</name>
    <dbReference type="NCBI Taxonomy" id="2860336"/>
    <lineage>
        <taxon>Bacteria</taxon>
        <taxon>Pseudomonadati</taxon>
        <taxon>Pseudomonadota</taxon>
        <taxon>Alphaproteobacteria</taxon>
        <taxon>Hyphomicrobiales</taxon>
        <taxon>Devosiaceae</taxon>
        <taxon>Devosia</taxon>
    </lineage>
</organism>
<accession>A0ABX8WCE2</accession>
<dbReference type="InterPro" id="IPR029032">
    <property type="entry name" value="AhpD-like"/>
</dbReference>
<evidence type="ECO:0000313" key="4">
    <source>
        <dbReference type="Proteomes" id="UP000825799"/>
    </source>
</evidence>
<keyword evidence="1" id="KW-0732">Signal</keyword>
<evidence type="ECO:0000313" key="3">
    <source>
        <dbReference type="EMBL" id="QYO76604.1"/>
    </source>
</evidence>
<dbReference type="Pfam" id="PF02627">
    <property type="entry name" value="CMD"/>
    <property type="match status" value="1"/>
</dbReference>
<name>A0ABX8WCE2_9HYPH</name>
<keyword evidence="4" id="KW-1185">Reference proteome</keyword>
<feature type="signal peptide" evidence="1">
    <location>
        <begin position="1"/>
        <end position="26"/>
    </location>
</feature>